<dbReference type="GO" id="GO:0005886">
    <property type="term" value="C:plasma membrane"/>
    <property type="evidence" value="ECO:0007669"/>
    <property type="project" value="TreeGrafter"/>
</dbReference>
<evidence type="ECO:0000256" key="3">
    <source>
        <dbReference type="ARBA" id="ARBA00022777"/>
    </source>
</evidence>
<dbReference type="PROSITE" id="PS50146">
    <property type="entry name" value="DAGK"/>
    <property type="match status" value="1"/>
</dbReference>
<name>A0A6J6UET1_9ZZZZ</name>
<accession>A0A6J6UET1</accession>
<gene>
    <name evidence="6" type="ORF">UFOPK2761_02415</name>
</gene>
<dbReference type="InterPro" id="IPR001206">
    <property type="entry name" value="Diacylglycerol_kinase_cat_dom"/>
</dbReference>
<dbReference type="InterPro" id="IPR016064">
    <property type="entry name" value="NAD/diacylglycerol_kinase_sf"/>
</dbReference>
<dbReference type="SUPFAM" id="SSF111331">
    <property type="entry name" value="NAD kinase/diacylglycerol kinase-like"/>
    <property type="match status" value="1"/>
</dbReference>
<evidence type="ECO:0000259" key="5">
    <source>
        <dbReference type="PROSITE" id="PS50146"/>
    </source>
</evidence>
<dbReference type="EMBL" id="CAEZYQ010000020">
    <property type="protein sequence ID" value="CAB4757624.1"/>
    <property type="molecule type" value="Genomic_DNA"/>
</dbReference>
<keyword evidence="1" id="KW-0808">Transferase</keyword>
<organism evidence="6">
    <name type="scientific">freshwater metagenome</name>
    <dbReference type="NCBI Taxonomy" id="449393"/>
    <lineage>
        <taxon>unclassified sequences</taxon>
        <taxon>metagenomes</taxon>
        <taxon>ecological metagenomes</taxon>
    </lineage>
</organism>
<dbReference type="InterPro" id="IPR017438">
    <property type="entry name" value="ATP-NAD_kinase_N"/>
</dbReference>
<dbReference type="GO" id="GO:0004143">
    <property type="term" value="F:ATP-dependent diacylglycerol kinase activity"/>
    <property type="evidence" value="ECO:0007669"/>
    <property type="project" value="TreeGrafter"/>
</dbReference>
<keyword evidence="4" id="KW-0067">ATP-binding</keyword>
<evidence type="ECO:0000256" key="1">
    <source>
        <dbReference type="ARBA" id="ARBA00022679"/>
    </source>
</evidence>
<dbReference type="InterPro" id="IPR050187">
    <property type="entry name" value="Lipid_Phosphate_FormReg"/>
</dbReference>
<dbReference type="PANTHER" id="PTHR12358">
    <property type="entry name" value="SPHINGOSINE KINASE"/>
    <property type="match status" value="1"/>
</dbReference>
<dbReference type="Pfam" id="PF00781">
    <property type="entry name" value="DAGK_cat"/>
    <property type="match status" value="1"/>
</dbReference>
<dbReference type="SMART" id="SM00046">
    <property type="entry name" value="DAGKc"/>
    <property type="match status" value="1"/>
</dbReference>
<dbReference type="Pfam" id="PF19279">
    <property type="entry name" value="YegS_C"/>
    <property type="match status" value="1"/>
</dbReference>
<evidence type="ECO:0000256" key="4">
    <source>
        <dbReference type="ARBA" id="ARBA00022840"/>
    </source>
</evidence>
<dbReference type="AlphaFoldDB" id="A0A6J6UET1"/>
<proteinExistence type="predicted"/>
<dbReference type="Gene3D" id="3.40.50.10330">
    <property type="entry name" value="Probable inorganic polyphosphate/atp-NAD kinase, domain 1"/>
    <property type="match status" value="1"/>
</dbReference>
<keyword evidence="3" id="KW-0418">Kinase</keyword>
<reference evidence="6" key="1">
    <citation type="submission" date="2020-05" db="EMBL/GenBank/DDBJ databases">
        <authorList>
            <person name="Chiriac C."/>
            <person name="Salcher M."/>
            <person name="Ghai R."/>
            <person name="Kavagutti S V."/>
        </authorList>
    </citation>
    <scope>NUCLEOTIDE SEQUENCE</scope>
</reference>
<dbReference type="PANTHER" id="PTHR12358:SF106">
    <property type="entry name" value="LIPID KINASE YEGS"/>
    <property type="match status" value="1"/>
</dbReference>
<dbReference type="InterPro" id="IPR045540">
    <property type="entry name" value="YegS/DAGK_C"/>
</dbReference>
<keyword evidence="2" id="KW-0547">Nucleotide-binding</keyword>
<feature type="domain" description="DAGKc" evidence="5">
    <location>
        <begin position="1"/>
        <end position="128"/>
    </location>
</feature>
<sequence length="301" mass="30875">MRSFTFLVNPASGGGAAPGAVVPVARLLREAGASVDVTYSPGPRATDDLVRAAVERGDVVVCVGGDGMVSHLAGAVAEAGGVLGLLPAGRGNDFARMLGLSSEPPAIAQVLLEAPERPVDLLRWTLPDQPPRLVAGSVYSGIDARTAEIVDGMRWTPIKAQYPLAALRAILTYSPGRFRVAVDGEVAEYAAATVALANSAYYGKGMKIAPGASVEDGQLDVVVVEAASRTALVRSFPKIYDGSHVDLPEVHVLRGTRVEIAADGARPLPVGGDGEPLGVLPGLGAEPAVVEVVPGVLRVLG</sequence>
<evidence type="ECO:0000256" key="2">
    <source>
        <dbReference type="ARBA" id="ARBA00022741"/>
    </source>
</evidence>
<dbReference type="GO" id="GO:0005524">
    <property type="term" value="F:ATP binding"/>
    <property type="evidence" value="ECO:0007669"/>
    <property type="project" value="UniProtKB-KW"/>
</dbReference>
<dbReference type="Gene3D" id="2.60.200.40">
    <property type="match status" value="1"/>
</dbReference>
<protein>
    <submittedName>
        <fullName evidence="6">Unannotated protein</fullName>
    </submittedName>
</protein>
<evidence type="ECO:0000313" key="6">
    <source>
        <dbReference type="EMBL" id="CAB4757624.1"/>
    </source>
</evidence>